<dbReference type="PANTHER" id="PTHR42734:SF19">
    <property type="entry name" value="IRON COMPOUNDS ABC TRANSPORTER, ATP-BINDING PROTEIN"/>
    <property type="match status" value="1"/>
</dbReference>
<dbReference type="Pfam" id="PF00005">
    <property type="entry name" value="ABC_tran"/>
    <property type="match status" value="1"/>
</dbReference>
<dbReference type="InterPro" id="IPR003439">
    <property type="entry name" value="ABC_transporter-like_ATP-bd"/>
</dbReference>
<dbReference type="PROSITE" id="PS00211">
    <property type="entry name" value="ABC_TRANSPORTER_1"/>
    <property type="match status" value="1"/>
</dbReference>
<keyword evidence="2" id="KW-0547">Nucleotide-binding</keyword>
<evidence type="ECO:0000259" key="4">
    <source>
        <dbReference type="PROSITE" id="PS50893"/>
    </source>
</evidence>
<keyword evidence="1" id="KW-0813">Transport</keyword>
<dbReference type="PANTHER" id="PTHR42734">
    <property type="entry name" value="METAL TRANSPORT SYSTEM ATP-BINDING PROTEIN TM_0124-RELATED"/>
    <property type="match status" value="1"/>
</dbReference>
<keyword evidence="6" id="KW-1185">Reference proteome</keyword>
<dbReference type="InterPro" id="IPR003593">
    <property type="entry name" value="AAA+_ATPase"/>
</dbReference>
<evidence type="ECO:0000313" key="6">
    <source>
        <dbReference type="Proteomes" id="UP000199228"/>
    </source>
</evidence>
<dbReference type="SMART" id="SM00382">
    <property type="entry name" value="AAA"/>
    <property type="match status" value="1"/>
</dbReference>
<accession>A0A1G6BNZ9</accession>
<dbReference type="InterPro" id="IPR017871">
    <property type="entry name" value="ABC_transporter-like_CS"/>
</dbReference>
<dbReference type="SUPFAM" id="SSF52540">
    <property type="entry name" value="P-loop containing nucleoside triphosphate hydrolases"/>
    <property type="match status" value="1"/>
</dbReference>
<proteinExistence type="predicted"/>
<gene>
    <name evidence="5" type="ORF">SAMN02910417_01684</name>
</gene>
<dbReference type="GO" id="GO:0016887">
    <property type="term" value="F:ATP hydrolysis activity"/>
    <property type="evidence" value="ECO:0007669"/>
    <property type="project" value="InterPro"/>
</dbReference>
<name>A0A1G6BNZ9_EUBOX</name>
<sequence>MLELIDVSCGYKGTKKSNRVVLEHVNLTMQEGEIWCILGHNGVGKTTLYKTILGLLPAMGGEILLDQENAFEMSRTELAKKIAYVPQYHTPPFSFRVIDVVLMGRNVYVSAFGTPSKEDEAIAEHALKMLGILHLKDRIYTRISGGERQMVLIARAIAQQPKFLMMDEPAANLDYGNQVRMLRQMKELSNQGIGIMFTSHHPEHAFYCDANVAAVISENEIMTGTSDEIINEELLYKIYGIDSALIEKTQSQHTYKAIVPIV</sequence>
<dbReference type="InterPro" id="IPR027417">
    <property type="entry name" value="P-loop_NTPase"/>
</dbReference>
<dbReference type="Gene3D" id="3.40.50.300">
    <property type="entry name" value="P-loop containing nucleotide triphosphate hydrolases"/>
    <property type="match status" value="1"/>
</dbReference>
<evidence type="ECO:0000256" key="3">
    <source>
        <dbReference type="ARBA" id="ARBA00022840"/>
    </source>
</evidence>
<dbReference type="InterPro" id="IPR050153">
    <property type="entry name" value="Metal_Ion_Import_ABC"/>
</dbReference>
<evidence type="ECO:0000256" key="2">
    <source>
        <dbReference type="ARBA" id="ARBA00022741"/>
    </source>
</evidence>
<reference evidence="5 6" key="1">
    <citation type="submission" date="2016-10" db="EMBL/GenBank/DDBJ databases">
        <authorList>
            <person name="de Groot N.N."/>
        </authorList>
    </citation>
    <scope>NUCLEOTIDE SEQUENCE [LARGE SCALE GENOMIC DNA]</scope>
    <source>
        <strain evidence="5 6">DSM 3217</strain>
    </source>
</reference>
<dbReference type="RefSeq" id="WP_090173908.1">
    <property type="nucleotide sequence ID" value="NZ_FMXR01000011.1"/>
</dbReference>
<dbReference type="Proteomes" id="UP000199228">
    <property type="component" value="Unassembled WGS sequence"/>
</dbReference>
<dbReference type="OrthoDB" id="9799337at2"/>
<dbReference type="CDD" id="cd03214">
    <property type="entry name" value="ABC_Iron-Siderophores_B12_Hemin"/>
    <property type="match status" value="1"/>
</dbReference>
<protein>
    <submittedName>
        <fullName evidence="5">Iron complex transport system ATP-binding protein</fullName>
    </submittedName>
</protein>
<dbReference type="GO" id="GO:0005524">
    <property type="term" value="F:ATP binding"/>
    <property type="evidence" value="ECO:0007669"/>
    <property type="project" value="UniProtKB-KW"/>
</dbReference>
<dbReference type="FunFam" id="3.40.50.300:FF:000134">
    <property type="entry name" value="Iron-enterobactin ABC transporter ATP-binding protein"/>
    <property type="match status" value="1"/>
</dbReference>
<keyword evidence="3 5" id="KW-0067">ATP-binding</keyword>
<dbReference type="PROSITE" id="PS50893">
    <property type="entry name" value="ABC_TRANSPORTER_2"/>
    <property type="match status" value="1"/>
</dbReference>
<feature type="domain" description="ABC transporter" evidence="4">
    <location>
        <begin position="2"/>
        <end position="242"/>
    </location>
</feature>
<organism evidence="5 6">
    <name type="scientific">Eubacterium oxidoreducens</name>
    <dbReference type="NCBI Taxonomy" id="1732"/>
    <lineage>
        <taxon>Bacteria</taxon>
        <taxon>Bacillati</taxon>
        <taxon>Bacillota</taxon>
        <taxon>Clostridia</taxon>
        <taxon>Eubacteriales</taxon>
        <taxon>Eubacteriaceae</taxon>
        <taxon>Eubacterium</taxon>
    </lineage>
</organism>
<dbReference type="EMBL" id="FMXR01000011">
    <property type="protein sequence ID" value="SDB22350.1"/>
    <property type="molecule type" value="Genomic_DNA"/>
</dbReference>
<dbReference type="STRING" id="1732.SAMN02910417_01684"/>
<dbReference type="AlphaFoldDB" id="A0A1G6BNZ9"/>
<evidence type="ECO:0000313" key="5">
    <source>
        <dbReference type="EMBL" id="SDB22350.1"/>
    </source>
</evidence>
<evidence type="ECO:0000256" key="1">
    <source>
        <dbReference type="ARBA" id="ARBA00022448"/>
    </source>
</evidence>